<dbReference type="GO" id="GO:0006508">
    <property type="term" value="P:proteolysis"/>
    <property type="evidence" value="ECO:0007669"/>
    <property type="project" value="InterPro"/>
</dbReference>
<dbReference type="Gene3D" id="3.40.710.10">
    <property type="entry name" value="DD-peptidase/beta-lactamase superfamily"/>
    <property type="match status" value="1"/>
</dbReference>
<proteinExistence type="inferred from homology"/>
<evidence type="ECO:0000256" key="5">
    <source>
        <dbReference type="ARBA" id="ARBA00022960"/>
    </source>
</evidence>
<evidence type="ECO:0000256" key="3">
    <source>
        <dbReference type="ARBA" id="ARBA00022729"/>
    </source>
</evidence>
<dbReference type="InterPro" id="IPR037167">
    <property type="entry name" value="Peptidase_S11_C_sf"/>
</dbReference>
<evidence type="ECO:0000259" key="12">
    <source>
        <dbReference type="Pfam" id="PF00768"/>
    </source>
</evidence>
<dbReference type="AlphaFoldDB" id="A0A7G9WKL6"/>
<feature type="active site" description="Acyl-ester intermediate" evidence="8">
    <location>
        <position position="72"/>
    </location>
</feature>
<feature type="active site" description="Proton acceptor" evidence="8">
    <location>
        <position position="75"/>
    </location>
</feature>
<dbReference type="Proteomes" id="UP000516046">
    <property type="component" value="Chromosome"/>
</dbReference>
<keyword evidence="13" id="KW-0645">Protease</keyword>
<keyword evidence="7" id="KW-0961">Cell wall biogenesis/degradation</keyword>
<evidence type="ECO:0000256" key="6">
    <source>
        <dbReference type="ARBA" id="ARBA00022984"/>
    </source>
</evidence>
<name>A0A7G9WKL6_9FIRM</name>
<evidence type="ECO:0000256" key="7">
    <source>
        <dbReference type="ARBA" id="ARBA00023316"/>
    </source>
</evidence>
<dbReference type="Gene3D" id="2.60.410.10">
    <property type="entry name" value="D-Ala-D-Ala carboxypeptidase, C-terminal domain"/>
    <property type="match status" value="1"/>
</dbReference>
<dbReference type="PANTHER" id="PTHR21581:SF33">
    <property type="entry name" value="D-ALANYL-D-ALANINE CARBOXYPEPTIDASE DACB"/>
    <property type="match status" value="1"/>
</dbReference>
<evidence type="ECO:0000313" key="14">
    <source>
        <dbReference type="Proteomes" id="UP000516046"/>
    </source>
</evidence>
<keyword evidence="6" id="KW-0573">Peptidoglycan synthesis</keyword>
<dbReference type="InterPro" id="IPR015956">
    <property type="entry name" value="Peniciliin-bd_prot_C_sf"/>
</dbReference>
<evidence type="ECO:0000256" key="2">
    <source>
        <dbReference type="ARBA" id="ARBA00007164"/>
    </source>
</evidence>
<feature type="signal peptide" evidence="11">
    <location>
        <begin position="1"/>
        <end position="35"/>
    </location>
</feature>
<evidence type="ECO:0000256" key="10">
    <source>
        <dbReference type="RuleBase" id="RU004016"/>
    </source>
</evidence>
<dbReference type="SUPFAM" id="SSF56601">
    <property type="entry name" value="beta-lactamase/transpeptidase-like"/>
    <property type="match status" value="1"/>
</dbReference>
<feature type="domain" description="Peptidase S11 D-alanyl-D-alanine carboxypeptidase A N-terminal" evidence="12">
    <location>
        <begin position="38"/>
        <end position="265"/>
    </location>
</feature>
<keyword evidence="3 11" id="KW-0732">Signal</keyword>
<dbReference type="InterPro" id="IPR018044">
    <property type="entry name" value="Peptidase_S11"/>
</dbReference>
<evidence type="ECO:0000256" key="9">
    <source>
        <dbReference type="PIRSR" id="PIRSR618044-2"/>
    </source>
</evidence>
<feature type="chain" id="PRO_5029007671" evidence="11">
    <location>
        <begin position="36"/>
        <end position="389"/>
    </location>
</feature>
<evidence type="ECO:0000256" key="8">
    <source>
        <dbReference type="PIRSR" id="PIRSR618044-1"/>
    </source>
</evidence>
<sequence length="389" mass="41498">MYQKTISKNFVKKATAVIVTVFTAASVFSVYPVHAETKPELSVSAQSAILVNAVDGSTLWAKNAQQKRPMASTTKIMTALLTLEAAACNNRVVEVTADMLRVEGSSMGLQSGDRISLSGLAAGMLSTSGNDAAIVASYALAGGPVAFAKKMNQRAQELGMASSHFVTPSGLDNDEHYSTAEDMAKLACAAMKNETFAAITSRKSVKVAFAQPACTRMYTNHNKLLAQYQGCIGVKTGFTKKSGRCLVSCAQRNGVRLIAVTLNAPDDWKDHQTMLDYGFTKLKSVTLDDSTYSVSLPLIGGSAASVQVTGEAGSTLVLPKDATLERRVELPHFLYAPLEKGDLVGQVSYLVNGREVGHTALTAGPVAAQGTTQQNFWQKVVCFFQSLFR</sequence>
<feature type="active site" evidence="8">
    <location>
        <position position="128"/>
    </location>
</feature>
<evidence type="ECO:0000256" key="1">
    <source>
        <dbReference type="ARBA" id="ARBA00003217"/>
    </source>
</evidence>
<reference evidence="13 14" key="1">
    <citation type="submission" date="2020-08" db="EMBL/GenBank/DDBJ databases">
        <authorList>
            <person name="Ren C."/>
            <person name="Gu Y."/>
            <person name="Xu Y."/>
        </authorList>
    </citation>
    <scope>NUCLEOTIDE SEQUENCE [LARGE SCALE GENOMIC DNA]</scope>
    <source>
        <strain evidence="13 14">LBM18003</strain>
    </source>
</reference>
<gene>
    <name evidence="13" type="ORF">H6X83_06410</name>
</gene>
<dbReference type="PANTHER" id="PTHR21581">
    <property type="entry name" value="D-ALANYL-D-ALANINE CARBOXYPEPTIDASE"/>
    <property type="match status" value="1"/>
</dbReference>
<evidence type="ECO:0000256" key="11">
    <source>
        <dbReference type="SAM" id="SignalP"/>
    </source>
</evidence>
<feature type="binding site" evidence="9">
    <location>
        <position position="235"/>
    </location>
    <ligand>
        <name>substrate</name>
    </ligand>
</feature>
<dbReference type="KEGG" id="caml:H6X83_06410"/>
<keyword evidence="4" id="KW-0378">Hydrolase</keyword>
<accession>A0A7G9WKL6</accession>
<comment type="similarity">
    <text evidence="2 10">Belongs to the peptidase S11 family.</text>
</comment>
<protein>
    <submittedName>
        <fullName evidence="13">D-alanyl-D-alanine carboxypeptidase</fullName>
    </submittedName>
</protein>
<keyword evidence="14" id="KW-1185">Reference proteome</keyword>
<evidence type="ECO:0000256" key="4">
    <source>
        <dbReference type="ARBA" id="ARBA00022801"/>
    </source>
</evidence>
<dbReference type="InterPro" id="IPR001967">
    <property type="entry name" value="Peptidase_S11_N"/>
</dbReference>
<keyword evidence="5" id="KW-0133">Cell shape</keyword>
<dbReference type="Pfam" id="PF00768">
    <property type="entry name" value="Peptidase_S11"/>
    <property type="match status" value="1"/>
</dbReference>
<evidence type="ECO:0000313" key="13">
    <source>
        <dbReference type="EMBL" id="QNO19228.1"/>
    </source>
</evidence>
<organism evidence="13 14">
    <name type="scientific">Caproicibacterium amylolyticum</name>
    <dbReference type="NCBI Taxonomy" id="2766537"/>
    <lineage>
        <taxon>Bacteria</taxon>
        <taxon>Bacillati</taxon>
        <taxon>Bacillota</taxon>
        <taxon>Clostridia</taxon>
        <taxon>Eubacteriales</taxon>
        <taxon>Oscillospiraceae</taxon>
        <taxon>Caproicibacterium</taxon>
    </lineage>
</organism>
<dbReference type="GO" id="GO:0008360">
    <property type="term" value="P:regulation of cell shape"/>
    <property type="evidence" value="ECO:0007669"/>
    <property type="project" value="UniProtKB-KW"/>
</dbReference>
<dbReference type="PRINTS" id="PR00725">
    <property type="entry name" value="DADACBPTASE1"/>
</dbReference>
<dbReference type="GO" id="GO:0071555">
    <property type="term" value="P:cell wall organization"/>
    <property type="evidence" value="ECO:0007669"/>
    <property type="project" value="UniProtKB-KW"/>
</dbReference>
<dbReference type="SUPFAM" id="SSF69189">
    <property type="entry name" value="Penicillin-binding protein associated domain"/>
    <property type="match status" value="1"/>
</dbReference>
<dbReference type="GO" id="GO:0009252">
    <property type="term" value="P:peptidoglycan biosynthetic process"/>
    <property type="evidence" value="ECO:0007669"/>
    <property type="project" value="UniProtKB-KW"/>
</dbReference>
<dbReference type="GO" id="GO:0009002">
    <property type="term" value="F:serine-type D-Ala-D-Ala carboxypeptidase activity"/>
    <property type="evidence" value="ECO:0007669"/>
    <property type="project" value="InterPro"/>
</dbReference>
<dbReference type="InterPro" id="IPR012338">
    <property type="entry name" value="Beta-lactam/transpept-like"/>
</dbReference>
<keyword evidence="13" id="KW-0121">Carboxypeptidase</keyword>
<comment type="function">
    <text evidence="1">Removes C-terminal D-alanyl residues from sugar-peptide cell wall precursors.</text>
</comment>
<dbReference type="EMBL" id="CP060696">
    <property type="protein sequence ID" value="QNO19228.1"/>
    <property type="molecule type" value="Genomic_DNA"/>
</dbReference>